<dbReference type="OrthoDB" id="431034at2759"/>
<dbReference type="Gene3D" id="2.60.120.290">
    <property type="entry name" value="Spermadhesin, CUB domain"/>
    <property type="match status" value="2"/>
</dbReference>
<dbReference type="Proteomes" id="UP000267096">
    <property type="component" value="Unassembled WGS sequence"/>
</dbReference>
<name>A0A3P6R7P1_ANISI</name>
<comment type="caution">
    <text evidence="3">Lacks conserved residue(s) required for the propagation of feature annotation.</text>
</comment>
<dbReference type="PROSITE" id="PS01180">
    <property type="entry name" value="CUB"/>
    <property type="match status" value="2"/>
</dbReference>
<accession>A0A3P6R7P1</accession>
<evidence type="ECO:0000259" key="4">
    <source>
        <dbReference type="PROSITE" id="PS01180"/>
    </source>
</evidence>
<feature type="domain" description="CUB" evidence="4">
    <location>
        <begin position="1"/>
        <end position="118"/>
    </location>
</feature>
<sequence>MQLHDPDGVITSPNFPFDYPKSKLCTWHLVTTPGHRILLANTYALQSFDEFALEEHNMCKYDYVEMFDGGDPQATSLGIYCGNGLPADIRSSSNQLFITMITDASVARRGFKAFYSSVCGGELRAEHTIGFIYSHARYSDNKYEKKMRCEWRILADVNRGVELRFAQFDLEKESNCDFDYIEVFDGYERTEEHKMGHFCGDQLPPIFISTGRKLLLVLNTDDSEERKGFVAEYRSTVPATAIPLMKPTPRASREPIVNNH</sequence>
<gene>
    <name evidence="5" type="ORF">ASIM_LOCUS15340</name>
</gene>
<keyword evidence="1" id="KW-0677">Repeat</keyword>
<evidence type="ECO:0000256" key="1">
    <source>
        <dbReference type="ARBA" id="ARBA00022737"/>
    </source>
</evidence>
<evidence type="ECO:0000256" key="2">
    <source>
        <dbReference type="ARBA" id="ARBA00023157"/>
    </source>
</evidence>
<dbReference type="FunFam" id="2.60.120.290:FF:000005">
    <property type="entry name" value="Procollagen C-endopeptidase enhancer 1"/>
    <property type="match status" value="1"/>
</dbReference>
<dbReference type="EMBL" id="UYRR01032261">
    <property type="protein sequence ID" value="VDK54837.1"/>
    <property type="molecule type" value="Genomic_DNA"/>
</dbReference>
<dbReference type="PANTHER" id="PTHR24251:SF37">
    <property type="entry name" value="CUB DOMAIN-CONTAINING PROTEIN"/>
    <property type="match status" value="1"/>
</dbReference>
<dbReference type="AlphaFoldDB" id="A0A3P6R7P1"/>
<dbReference type="SMART" id="SM00042">
    <property type="entry name" value="CUB"/>
    <property type="match status" value="2"/>
</dbReference>
<protein>
    <recommendedName>
        <fullName evidence="4">CUB domain-containing protein</fullName>
    </recommendedName>
</protein>
<proteinExistence type="predicted"/>
<dbReference type="InterPro" id="IPR035914">
    <property type="entry name" value="Sperma_CUB_dom_sf"/>
</dbReference>
<evidence type="ECO:0000313" key="6">
    <source>
        <dbReference type="Proteomes" id="UP000267096"/>
    </source>
</evidence>
<dbReference type="InterPro" id="IPR000859">
    <property type="entry name" value="CUB_dom"/>
</dbReference>
<keyword evidence="2" id="KW-1015">Disulfide bond</keyword>
<reference evidence="5 6" key="1">
    <citation type="submission" date="2018-11" db="EMBL/GenBank/DDBJ databases">
        <authorList>
            <consortium name="Pathogen Informatics"/>
        </authorList>
    </citation>
    <scope>NUCLEOTIDE SEQUENCE [LARGE SCALE GENOMIC DNA]</scope>
</reference>
<dbReference type="CDD" id="cd00041">
    <property type="entry name" value="CUB"/>
    <property type="match status" value="2"/>
</dbReference>
<dbReference type="FunFam" id="2.60.120.290:FF:000013">
    <property type="entry name" value="Membrane frizzled-related protein"/>
    <property type="match status" value="1"/>
</dbReference>
<keyword evidence="6" id="KW-1185">Reference proteome</keyword>
<feature type="domain" description="CUB" evidence="4">
    <location>
        <begin position="119"/>
        <end position="236"/>
    </location>
</feature>
<dbReference type="PANTHER" id="PTHR24251">
    <property type="entry name" value="OVOCHYMASE-RELATED"/>
    <property type="match status" value="1"/>
</dbReference>
<evidence type="ECO:0000313" key="5">
    <source>
        <dbReference type="EMBL" id="VDK54837.1"/>
    </source>
</evidence>
<dbReference type="SUPFAM" id="SSF49854">
    <property type="entry name" value="Spermadhesin, CUB domain"/>
    <property type="match status" value="2"/>
</dbReference>
<organism evidence="5 6">
    <name type="scientific">Anisakis simplex</name>
    <name type="common">Herring worm</name>
    <dbReference type="NCBI Taxonomy" id="6269"/>
    <lineage>
        <taxon>Eukaryota</taxon>
        <taxon>Metazoa</taxon>
        <taxon>Ecdysozoa</taxon>
        <taxon>Nematoda</taxon>
        <taxon>Chromadorea</taxon>
        <taxon>Rhabditida</taxon>
        <taxon>Spirurina</taxon>
        <taxon>Ascaridomorpha</taxon>
        <taxon>Ascaridoidea</taxon>
        <taxon>Anisakidae</taxon>
        <taxon>Anisakis</taxon>
        <taxon>Anisakis simplex complex</taxon>
    </lineage>
</organism>
<dbReference type="Pfam" id="PF00431">
    <property type="entry name" value="CUB"/>
    <property type="match status" value="2"/>
</dbReference>
<evidence type="ECO:0000256" key="3">
    <source>
        <dbReference type="PROSITE-ProRule" id="PRU00059"/>
    </source>
</evidence>